<keyword evidence="3 13" id="KW-1003">Cell membrane</keyword>
<dbReference type="InterPro" id="IPR002146">
    <property type="entry name" value="ATP_synth_b/b'su_bac/chlpt"/>
</dbReference>
<organism evidence="15 16">
    <name type="scientific">Candidatus Chisholmbacteria bacterium RIFCSPHIGHO2_01_FULL_52_32</name>
    <dbReference type="NCBI Taxonomy" id="1797591"/>
    <lineage>
        <taxon>Bacteria</taxon>
        <taxon>Candidatus Chisholmiibacteriota</taxon>
    </lineage>
</organism>
<name>A0A1G1VSK8_9BACT</name>
<evidence type="ECO:0000256" key="12">
    <source>
        <dbReference type="ARBA" id="ARBA00037847"/>
    </source>
</evidence>
<dbReference type="PANTHER" id="PTHR33445:SF1">
    <property type="entry name" value="ATP SYNTHASE SUBUNIT B"/>
    <property type="match status" value="1"/>
</dbReference>
<accession>A0A1G1VSK8</accession>
<comment type="caution">
    <text evidence="15">The sequence shown here is derived from an EMBL/GenBank/DDBJ whole genome shotgun (WGS) entry which is preliminary data.</text>
</comment>
<comment type="function">
    <text evidence="11 13">F(1)F(0) ATP synthase produces ATP from ADP in the presence of a proton or sodium gradient. F-type ATPases consist of two structural domains, F(1) containing the extramembraneous catalytic core and F(0) containing the membrane proton channel, linked together by a central stalk and a peripheral stalk. During catalysis, ATP synthesis in the catalytic domain of F(1) is coupled via a rotary mechanism of the central stalk subunits to proton translocation.</text>
</comment>
<feature type="transmembrane region" description="Helical" evidence="13">
    <location>
        <begin position="6"/>
        <end position="22"/>
    </location>
</feature>
<dbReference type="HAMAP" id="MF_01398">
    <property type="entry name" value="ATP_synth_b_bprime"/>
    <property type="match status" value="1"/>
</dbReference>
<comment type="similarity">
    <text evidence="1 13 14">Belongs to the ATPase B chain family.</text>
</comment>
<evidence type="ECO:0000256" key="5">
    <source>
        <dbReference type="ARBA" id="ARBA00022692"/>
    </source>
</evidence>
<protein>
    <recommendedName>
        <fullName evidence="13">ATP synthase subunit b</fullName>
    </recommendedName>
    <alternativeName>
        <fullName evidence="13">ATP synthase F(0) sector subunit b</fullName>
    </alternativeName>
    <alternativeName>
        <fullName evidence="13">ATPase subunit I</fullName>
    </alternativeName>
    <alternativeName>
        <fullName evidence="13">F-type ATPase subunit b</fullName>
        <shortName evidence="13">F-ATPase subunit b</shortName>
    </alternativeName>
</protein>
<dbReference type="InterPro" id="IPR005864">
    <property type="entry name" value="ATP_synth_F0_bsu_bac"/>
</dbReference>
<evidence type="ECO:0000256" key="13">
    <source>
        <dbReference type="HAMAP-Rule" id="MF_01398"/>
    </source>
</evidence>
<evidence type="ECO:0000256" key="1">
    <source>
        <dbReference type="ARBA" id="ARBA00005513"/>
    </source>
</evidence>
<dbReference type="Proteomes" id="UP000179233">
    <property type="component" value="Unassembled WGS sequence"/>
</dbReference>
<dbReference type="GO" id="GO:0046933">
    <property type="term" value="F:proton-transporting ATP synthase activity, rotational mechanism"/>
    <property type="evidence" value="ECO:0007669"/>
    <property type="project" value="UniProtKB-UniRule"/>
</dbReference>
<dbReference type="AlphaFoldDB" id="A0A1G1VSK8"/>
<evidence type="ECO:0000313" key="15">
    <source>
        <dbReference type="EMBL" id="OGY18395.1"/>
    </source>
</evidence>
<keyword evidence="8 13" id="KW-0406">Ion transport</keyword>
<dbReference type="GO" id="GO:0012505">
    <property type="term" value="C:endomembrane system"/>
    <property type="evidence" value="ECO:0007669"/>
    <property type="project" value="UniProtKB-SubCell"/>
</dbReference>
<dbReference type="EMBL" id="MHCJ01000003">
    <property type="protein sequence ID" value="OGY18395.1"/>
    <property type="molecule type" value="Genomic_DNA"/>
</dbReference>
<evidence type="ECO:0000256" key="2">
    <source>
        <dbReference type="ARBA" id="ARBA00022448"/>
    </source>
</evidence>
<sequence>MNINFFQILFQIVNFAILLFLLKKYLYGPILRILEQRARKIRDGLEAAEKSILEQEKLEHEKKKLVIAAQKDAHKILEGARIRAEKVEKGLLEKAHQEAETKIQKAENIAKARVHQMEHELERKFTQTVVATTETLLKDTLTPHDQKAIIHAQIERLKKMKKT</sequence>
<dbReference type="NCBIfam" id="TIGR01144">
    <property type="entry name" value="ATP_synt_b"/>
    <property type="match status" value="1"/>
</dbReference>
<keyword evidence="6 13" id="KW-0375">Hydrogen ion transport</keyword>
<evidence type="ECO:0000256" key="9">
    <source>
        <dbReference type="ARBA" id="ARBA00023136"/>
    </source>
</evidence>
<dbReference type="Pfam" id="PF00430">
    <property type="entry name" value="ATP-synt_B"/>
    <property type="match status" value="1"/>
</dbReference>
<keyword evidence="9 13" id="KW-0472">Membrane</keyword>
<comment type="subcellular location">
    <subcellularLocation>
        <location evidence="13">Cell membrane</location>
        <topology evidence="13">Single-pass membrane protein</topology>
    </subcellularLocation>
    <subcellularLocation>
        <location evidence="12">Endomembrane system</location>
        <topology evidence="12">Single-pass membrane protein</topology>
    </subcellularLocation>
</comment>
<evidence type="ECO:0000256" key="14">
    <source>
        <dbReference type="RuleBase" id="RU003848"/>
    </source>
</evidence>
<dbReference type="PANTHER" id="PTHR33445">
    <property type="entry name" value="ATP SYNTHASE SUBUNIT B', CHLOROPLASTIC"/>
    <property type="match status" value="1"/>
</dbReference>
<dbReference type="GO" id="GO:0005886">
    <property type="term" value="C:plasma membrane"/>
    <property type="evidence" value="ECO:0007669"/>
    <property type="project" value="UniProtKB-SubCell"/>
</dbReference>
<keyword evidence="10 13" id="KW-0066">ATP synthesis</keyword>
<dbReference type="Gene3D" id="6.10.250.1580">
    <property type="match status" value="1"/>
</dbReference>
<dbReference type="CDD" id="cd06503">
    <property type="entry name" value="ATP-synt_Fo_b"/>
    <property type="match status" value="1"/>
</dbReference>
<keyword evidence="5 13" id="KW-0812">Transmembrane</keyword>
<keyword evidence="2 13" id="KW-0813">Transport</keyword>
<evidence type="ECO:0000256" key="3">
    <source>
        <dbReference type="ARBA" id="ARBA00022475"/>
    </source>
</evidence>
<evidence type="ECO:0000256" key="6">
    <source>
        <dbReference type="ARBA" id="ARBA00022781"/>
    </source>
</evidence>
<dbReference type="GO" id="GO:0046961">
    <property type="term" value="F:proton-transporting ATPase activity, rotational mechanism"/>
    <property type="evidence" value="ECO:0007669"/>
    <property type="project" value="TreeGrafter"/>
</dbReference>
<comment type="subunit">
    <text evidence="13">F-type ATPases have 2 components, F(1) - the catalytic core - and F(0) - the membrane proton channel. F(1) has five subunits: alpha(3), beta(3), gamma(1), delta(1), epsilon(1). F(0) has three main subunits: a(1), b(2) and c(10-14). The alpha and beta chains form an alternating ring which encloses part of the gamma chain. F(1) is attached to F(0) by a central stalk formed by the gamma and epsilon chains, while a peripheral stalk is formed by the delta and b chains.</text>
</comment>
<dbReference type="InterPro" id="IPR050059">
    <property type="entry name" value="ATP_synthase_B_chain"/>
</dbReference>
<evidence type="ECO:0000313" key="16">
    <source>
        <dbReference type="Proteomes" id="UP000179233"/>
    </source>
</evidence>
<evidence type="ECO:0000256" key="4">
    <source>
        <dbReference type="ARBA" id="ARBA00022547"/>
    </source>
</evidence>
<comment type="function">
    <text evidence="13">Component of the F(0) channel, it forms part of the peripheral stalk, linking F(1) to F(0).</text>
</comment>
<gene>
    <name evidence="13" type="primary">atpF</name>
    <name evidence="15" type="ORF">A2786_02735</name>
</gene>
<keyword evidence="7 13" id="KW-1133">Transmembrane helix</keyword>
<dbReference type="GO" id="GO:0045259">
    <property type="term" value="C:proton-transporting ATP synthase complex"/>
    <property type="evidence" value="ECO:0007669"/>
    <property type="project" value="UniProtKB-KW"/>
</dbReference>
<keyword evidence="4 13" id="KW-0138">CF(0)</keyword>
<evidence type="ECO:0000256" key="10">
    <source>
        <dbReference type="ARBA" id="ARBA00023310"/>
    </source>
</evidence>
<proteinExistence type="inferred from homology"/>
<evidence type="ECO:0000256" key="11">
    <source>
        <dbReference type="ARBA" id="ARBA00025198"/>
    </source>
</evidence>
<reference evidence="15 16" key="1">
    <citation type="journal article" date="2016" name="Nat. Commun.">
        <title>Thousands of microbial genomes shed light on interconnected biogeochemical processes in an aquifer system.</title>
        <authorList>
            <person name="Anantharaman K."/>
            <person name="Brown C.T."/>
            <person name="Hug L.A."/>
            <person name="Sharon I."/>
            <person name="Castelle C.J."/>
            <person name="Probst A.J."/>
            <person name="Thomas B.C."/>
            <person name="Singh A."/>
            <person name="Wilkins M.J."/>
            <person name="Karaoz U."/>
            <person name="Brodie E.L."/>
            <person name="Williams K.H."/>
            <person name="Hubbard S.S."/>
            <person name="Banfield J.F."/>
        </authorList>
    </citation>
    <scope>NUCLEOTIDE SEQUENCE [LARGE SCALE GENOMIC DNA]</scope>
</reference>
<evidence type="ECO:0000256" key="8">
    <source>
        <dbReference type="ARBA" id="ARBA00023065"/>
    </source>
</evidence>
<evidence type="ECO:0000256" key="7">
    <source>
        <dbReference type="ARBA" id="ARBA00022989"/>
    </source>
</evidence>